<evidence type="ECO:0000256" key="1">
    <source>
        <dbReference type="ARBA" id="ARBA00009129"/>
    </source>
</evidence>
<dbReference type="PANTHER" id="PTHR34977">
    <property type="entry name" value="UPF0337 PROTEIN YJBJ"/>
    <property type="match status" value="1"/>
</dbReference>
<evidence type="ECO:0000313" key="3">
    <source>
        <dbReference type="EMBL" id="MUP07443.1"/>
    </source>
</evidence>
<organism evidence="3 4">
    <name type="scientific">Agrobacterium vitis</name>
    <name type="common">Rhizobium vitis</name>
    <dbReference type="NCBI Taxonomy" id="373"/>
    <lineage>
        <taxon>Bacteria</taxon>
        <taxon>Pseudomonadati</taxon>
        <taxon>Pseudomonadota</taxon>
        <taxon>Alphaproteobacteria</taxon>
        <taxon>Hyphomicrobiales</taxon>
        <taxon>Rhizobiaceae</taxon>
        <taxon>Rhizobium/Agrobacterium group</taxon>
        <taxon>Agrobacterium</taxon>
    </lineage>
</organism>
<protein>
    <submittedName>
        <fullName evidence="3">CsbD family protein</fullName>
    </submittedName>
</protein>
<accession>A0ABD6GHC5</accession>
<dbReference type="InterPro" id="IPR026042">
    <property type="entry name" value="YjbJ"/>
</dbReference>
<dbReference type="InterPro" id="IPR050423">
    <property type="entry name" value="UPF0337_stress_rsp"/>
</dbReference>
<dbReference type="Gene3D" id="1.10.1470.10">
    <property type="entry name" value="YjbJ"/>
    <property type="match status" value="1"/>
</dbReference>
<dbReference type="Pfam" id="PF05532">
    <property type="entry name" value="CsbD"/>
    <property type="match status" value="1"/>
</dbReference>
<evidence type="ECO:0000313" key="4">
    <source>
        <dbReference type="Proteomes" id="UP000175993"/>
    </source>
</evidence>
<proteinExistence type="inferred from homology"/>
<dbReference type="PIRSF" id="PIRSF039008">
    <property type="entry name" value="YjbJ"/>
    <property type="match status" value="1"/>
</dbReference>
<dbReference type="Proteomes" id="UP000175993">
    <property type="component" value="Unassembled WGS sequence"/>
</dbReference>
<comment type="similarity">
    <text evidence="1">Belongs to the UPF0337 (CsbD) family.</text>
</comment>
<dbReference type="PANTHER" id="PTHR34977:SF1">
    <property type="entry name" value="UPF0337 PROTEIN YJBJ"/>
    <property type="match status" value="1"/>
</dbReference>
<gene>
    <name evidence="3" type="ORF">BBI04_021875</name>
</gene>
<dbReference type="EMBL" id="MBEV02000015">
    <property type="protein sequence ID" value="MUP07443.1"/>
    <property type="molecule type" value="Genomic_DNA"/>
</dbReference>
<evidence type="ECO:0000259" key="2">
    <source>
        <dbReference type="Pfam" id="PF05532"/>
    </source>
</evidence>
<feature type="domain" description="CsbD-like" evidence="2">
    <location>
        <begin position="4"/>
        <end position="55"/>
    </location>
</feature>
<name>A0ABD6GHC5_AGRVI</name>
<comment type="caution">
    <text evidence="3">The sequence shown here is derived from an EMBL/GenBank/DDBJ whole genome shotgun (WGS) entry which is preliminary data.</text>
</comment>
<dbReference type="SUPFAM" id="SSF69047">
    <property type="entry name" value="Hypothetical protein YjbJ"/>
    <property type="match status" value="1"/>
</dbReference>
<dbReference type="InterPro" id="IPR036629">
    <property type="entry name" value="YjbJ_sf"/>
</dbReference>
<dbReference type="RefSeq" id="WP_070167050.1">
    <property type="nucleotide sequence ID" value="NZ_CP118259.1"/>
</dbReference>
<dbReference type="InterPro" id="IPR008462">
    <property type="entry name" value="CsbD"/>
</dbReference>
<sequence length="65" mass="7572">MNWNRVEGNWEQFKGKAQAQWGKLTGDDLDIIAGNRKQLSGKLQELYGKGQDEADREIDDWVKRH</sequence>
<reference evidence="3 4" key="1">
    <citation type="submission" date="2019-11" db="EMBL/GenBank/DDBJ databases">
        <title>Whole-genome sequencing of Allorhizobium vitis.</title>
        <authorList>
            <person name="Gan H.M."/>
            <person name="Savka M.A."/>
        </authorList>
    </citation>
    <scope>NUCLEOTIDE SEQUENCE [LARGE SCALE GENOMIC DNA]</scope>
    <source>
        <strain evidence="3 4">AB4</strain>
    </source>
</reference>
<dbReference type="AlphaFoldDB" id="A0ABD6GHC5"/>